<dbReference type="Pfam" id="PF10646">
    <property type="entry name" value="Germane"/>
    <property type="match status" value="1"/>
</dbReference>
<evidence type="ECO:0000313" key="4">
    <source>
        <dbReference type="Proteomes" id="UP000178082"/>
    </source>
</evidence>
<gene>
    <name evidence="3" type="ORF">A3G31_00665</name>
</gene>
<feature type="region of interest" description="Disordered" evidence="1">
    <location>
        <begin position="34"/>
        <end position="53"/>
    </location>
</feature>
<name>A0A1F7SKY0_9BACT</name>
<reference evidence="3 4" key="1">
    <citation type="journal article" date="2016" name="Nat. Commun.">
        <title>Thousands of microbial genomes shed light on interconnected biogeochemical processes in an aquifer system.</title>
        <authorList>
            <person name="Anantharaman K."/>
            <person name="Brown C.T."/>
            <person name="Hug L.A."/>
            <person name="Sharon I."/>
            <person name="Castelle C.J."/>
            <person name="Probst A.J."/>
            <person name="Thomas B.C."/>
            <person name="Singh A."/>
            <person name="Wilkins M.J."/>
            <person name="Karaoz U."/>
            <person name="Brodie E.L."/>
            <person name="Williams K.H."/>
            <person name="Hubbard S.S."/>
            <person name="Banfield J.F."/>
        </authorList>
    </citation>
    <scope>NUCLEOTIDE SEQUENCE [LARGE SCALE GENOMIC DNA]</scope>
</reference>
<dbReference type="Proteomes" id="UP000178082">
    <property type="component" value="Unassembled WGS sequence"/>
</dbReference>
<evidence type="ECO:0000256" key="1">
    <source>
        <dbReference type="SAM" id="MobiDB-lite"/>
    </source>
</evidence>
<evidence type="ECO:0000313" key="3">
    <source>
        <dbReference type="EMBL" id="OGL53898.1"/>
    </source>
</evidence>
<sequence length="198" mass="22236">MSSPVKKYNYHLRKLTAFTLSIILFLSLYPGCSKKSSTEKKTRSDANSENEPKEKKEMVVKVFFLNGSELAYEEKTIFFNSGKPSEKINEALNALIEGPKQGMTPTLSNKIKLLNAFFDEDGTAYLNFSKDIIKNNPGGTFAELSAINSIVHTLVENFEEITAVQILINGEEVNTLWGHIDTSKPFKLKEFSEASLRK</sequence>
<dbReference type="AlphaFoldDB" id="A0A1F7SKY0"/>
<dbReference type="InterPro" id="IPR019606">
    <property type="entry name" value="GerMN"/>
</dbReference>
<feature type="domain" description="GerMN" evidence="2">
    <location>
        <begin position="88"/>
        <end position="177"/>
    </location>
</feature>
<proteinExistence type="predicted"/>
<accession>A0A1F7SKY0</accession>
<comment type="caution">
    <text evidence="3">The sequence shown here is derived from an EMBL/GenBank/DDBJ whole genome shotgun (WGS) entry which is preliminary data.</text>
</comment>
<protein>
    <recommendedName>
        <fullName evidence="2">GerMN domain-containing protein</fullName>
    </recommendedName>
</protein>
<evidence type="ECO:0000259" key="2">
    <source>
        <dbReference type="SMART" id="SM00909"/>
    </source>
</evidence>
<dbReference type="EMBL" id="MGDI01000019">
    <property type="protein sequence ID" value="OGL53898.1"/>
    <property type="molecule type" value="Genomic_DNA"/>
</dbReference>
<feature type="compositionally biased region" description="Basic and acidic residues" evidence="1">
    <location>
        <begin position="36"/>
        <end position="53"/>
    </location>
</feature>
<dbReference type="STRING" id="1817883.A3G31_00665"/>
<organism evidence="3 4">
    <name type="scientific">Candidatus Schekmanbacteria bacterium RIFCSPLOWO2_12_FULL_38_15</name>
    <dbReference type="NCBI Taxonomy" id="1817883"/>
    <lineage>
        <taxon>Bacteria</taxon>
        <taxon>Candidatus Schekmaniibacteriota</taxon>
    </lineage>
</organism>
<dbReference type="SMART" id="SM00909">
    <property type="entry name" value="Germane"/>
    <property type="match status" value="1"/>
</dbReference>